<dbReference type="SUPFAM" id="SSF51215">
    <property type="entry name" value="Regulatory protein AraC"/>
    <property type="match status" value="1"/>
</dbReference>
<dbReference type="GO" id="GO:0003700">
    <property type="term" value="F:DNA-binding transcription factor activity"/>
    <property type="evidence" value="ECO:0007669"/>
    <property type="project" value="InterPro"/>
</dbReference>
<accession>A0A3A4BIZ9</accession>
<dbReference type="SUPFAM" id="SSF46689">
    <property type="entry name" value="Homeodomain-like"/>
    <property type="match status" value="2"/>
</dbReference>
<sequence>MADSARYWRHPGVPGVDLLRARYVTQVFGRHTHDTFAIGFIESGVEEFAYRGTTHRAPQGSVVLVMPDQVHTGHAGTPDGWRYRMLYPSVELIASIAGTRGVPYFPDAVAHDPATALLLGSAHRAAEVGDRLAASTLVRGAFAELLRRHSAHPPPAEARRPGSRAVRLARELLHERLVAPPSLEELASSVGARPFPLLRAFKAVTGLPPHAYLNQLRVRRARELLDAGLPPARVAAEVGFADQAHLTRHFKRALGVPPGAYQRNIVQDGLSGRP</sequence>
<evidence type="ECO:0000313" key="5">
    <source>
        <dbReference type="EMBL" id="RJL31222.1"/>
    </source>
</evidence>
<dbReference type="SMART" id="SM00342">
    <property type="entry name" value="HTH_ARAC"/>
    <property type="match status" value="1"/>
</dbReference>
<dbReference type="InterPro" id="IPR018060">
    <property type="entry name" value="HTH_AraC"/>
</dbReference>
<organism evidence="5 6">
    <name type="scientific">Bailinhaonella thermotolerans</name>
    <dbReference type="NCBI Taxonomy" id="1070861"/>
    <lineage>
        <taxon>Bacteria</taxon>
        <taxon>Bacillati</taxon>
        <taxon>Actinomycetota</taxon>
        <taxon>Actinomycetes</taxon>
        <taxon>Streptosporangiales</taxon>
        <taxon>Streptosporangiaceae</taxon>
        <taxon>Bailinhaonella</taxon>
    </lineage>
</organism>
<name>A0A3A4BIZ9_9ACTN</name>
<dbReference type="InterPro" id="IPR003313">
    <property type="entry name" value="AraC-bd"/>
</dbReference>
<keyword evidence="3" id="KW-0804">Transcription</keyword>
<dbReference type="OrthoDB" id="3172070at2"/>
<evidence type="ECO:0000256" key="3">
    <source>
        <dbReference type="ARBA" id="ARBA00023163"/>
    </source>
</evidence>
<evidence type="ECO:0000259" key="4">
    <source>
        <dbReference type="PROSITE" id="PS01124"/>
    </source>
</evidence>
<protein>
    <submittedName>
        <fullName evidence="5">AraC family transcriptional regulator</fullName>
    </submittedName>
</protein>
<evidence type="ECO:0000256" key="2">
    <source>
        <dbReference type="ARBA" id="ARBA00023125"/>
    </source>
</evidence>
<gene>
    <name evidence="5" type="ORF">D5H75_19335</name>
</gene>
<feature type="domain" description="HTH araC/xylS-type" evidence="4">
    <location>
        <begin position="167"/>
        <end position="264"/>
    </location>
</feature>
<dbReference type="InterPro" id="IPR037923">
    <property type="entry name" value="HTH-like"/>
</dbReference>
<evidence type="ECO:0000313" key="6">
    <source>
        <dbReference type="Proteomes" id="UP000265768"/>
    </source>
</evidence>
<keyword evidence="6" id="KW-1185">Reference proteome</keyword>
<keyword evidence="2" id="KW-0238">DNA-binding</keyword>
<dbReference type="PROSITE" id="PS01124">
    <property type="entry name" value="HTH_ARAC_FAMILY_2"/>
    <property type="match status" value="1"/>
</dbReference>
<dbReference type="InterPro" id="IPR050204">
    <property type="entry name" value="AraC_XylS_family_regulators"/>
</dbReference>
<dbReference type="AlphaFoldDB" id="A0A3A4BIZ9"/>
<dbReference type="PANTHER" id="PTHR46796">
    <property type="entry name" value="HTH-TYPE TRANSCRIPTIONAL ACTIVATOR RHAS-RELATED"/>
    <property type="match status" value="1"/>
</dbReference>
<dbReference type="Pfam" id="PF02311">
    <property type="entry name" value="AraC_binding"/>
    <property type="match status" value="1"/>
</dbReference>
<dbReference type="InterPro" id="IPR009057">
    <property type="entry name" value="Homeodomain-like_sf"/>
</dbReference>
<dbReference type="Gene3D" id="1.10.10.60">
    <property type="entry name" value="Homeodomain-like"/>
    <property type="match status" value="2"/>
</dbReference>
<comment type="caution">
    <text evidence="5">The sequence shown here is derived from an EMBL/GenBank/DDBJ whole genome shotgun (WGS) entry which is preliminary data.</text>
</comment>
<dbReference type="RefSeq" id="WP_119927907.1">
    <property type="nucleotide sequence ID" value="NZ_QZEY01000007.1"/>
</dbReference>
<evidence type="ECO:0000256" key="1">
    <source>
        <dbReference type="ARBA" id="ARBA00023015"/>
    </source>
</evidence>
<keyword evidence="1" id="KW-0805">Transcription regulation</keyword>
<dbReference type="GO" id="GO:0043565">
    <property type="term" value="F:sequence-specific DNA binding"/>
    <property type="evidence" value="ECO:0007669"/>
    <property type="project" value="InterPro"/>
</dbReference>
<dbReference type="Pfam" id="PF12833">
    <property type="entry name" value="HTH_18"/>
    <property type="match status" value="1"/>
</dbReference>
<reference evidence="5 6" key="1">
    <citation type="submission" date="2018-09" db="EMBL/GenBank/DDBJ databases">
        <title>YIM 75507 draft genome.</title>
        <authorList>
            <person name="Tang S."/>
            <person name="Feng Y."/>
        </authorList>
    </citation>
    <scope>NUCLEOTIDE SEQUENCE [LARGE SCALE GENOMIC DNA]</scope>
    <source>
        <strain evidence="5 6">YIM 75507</strain>
    </source>
</reference>
<dbReference type="EMBL" id="QZEY01000007">
    <property type="protein sequence ID" value="RJL31222.1"/>
    <property type="molecule type" value="Genomic_DNA"/>
</dbReference>
<dbReference type="Proteomes" id="UP000265768">
    <property type="component" value="Unassembled WGS sequence"/>
</dbReference>
<dbReference type="PANTHER" id="PTHR46796:SF2">
    <property type="entry name" value="TRANSCRIPTIONAL REGULATORY PROTEIN"/>
    <property type="match status" value="1"/>
</dbReference>
<proteinExistence type="predicted"/>